<reference evidence="3" key="1">
    <citation type="submission" date="2020-11" db="EMBL/GenBank/DDBJ databases">
        <authorList>
            <person name="Tran Van P."/>
        </authorList>
    </citation>
    <scope>NUCLEOTIDE SEQUENCE</scope>
</reference>
<protein>
    <recommendedName>
        <fullName evidence="2">Saccharopine dehydrogenase-like C-terminal domain-containing protein</fullName>
    </recommendedName>
</protein>
<sequence>MKEAHKLKFLPGFDLEGFPNRDSTHYASLYKIANEAHTVLRGTLRFQGFCDTVQGMQSLGLFDTNPHPALHPKGPEITWELKESIQGAVRLLDSSMAAPSGAVAVSDLGALLSCTQRQLVCNLLGQSDSTIFYENLKRQLLERVGGSGTFRVEALESLGLLEDIHVIKMNTPLDTLSHFLSKRLAMGEE</sequence>
<dbReference type="AlphaFoldDB" id="A0A7R9DW59"/>
<dbReference type="GO" id="GO:0004753">
    <property type="term" value="F:saccharopine dehydrogenase activity"/>
    <property type="evidence" value="ECO:0007669"/>
    <property type="project" value="TreeGrafter"/>
</dbReference>
<dbReference type="PANTHER" id="PTHR11133">
    <property type="entry name" value="SACCHAROPINE DEHYDROGENASE"/>
    <property type="match status" value="1"/>
</dbReference>
<dbReference type="InterPro" id="IPR051168">
    <property type="entry name" value="AASS"/>
</dbReference>
<organism evidence="3">
    <name type="scientific">Timema poppense</name>
    <name type="common">Walking stick</name>
    <dbReference type="NCBI Taxonomy" id="170557"/>
    <lineage>
        <taxon>Eukaryota</taxon>
        <taxon>Metazoa</taxon>
        <taxon>Ecdysozoa</taxon>
        <taxon>Arthropoda</taxon>
        <taxon>Hexapoda</taxon>
        <taxon>Insecta</taxon>
        <taxon>Pterygota</taxon>
        <taxon>Neoptera</taxon>
        <taxon>Polyneoptera</taxon>
        <taxon>Phasmatodea</taxon>
        <taxon>Timematodea</taxon>
        <taxon>Timematoidea</taxon>
        <taxon>Timematidae</taxon>
        <taxon>Timema</taxon>
    </lineage>
</organism>
<dbReference type="Gene3D" id="1.10.1870.10">
    <property type="entry name" value="Domain 3, Saccharopine reductase"/>
    <property type="match status" value="1"/>
</dbReference>
<dbReference type="Pfam" id="PF16653">
    <property type="entry name" value="Sacchrp_dh_C"/>
    <property type="match status" value="1"/>
</dbReference>
<feature type="domain" description="Saccharopine dehydrogenase-like C-terminal" evidence="2">
    <location>
        <begin position="2"/>
        <end position="188"/>
    </location>
</feature>
<gene>
    <name evidence="3" type="ORF">TPSB3V08_LOCUS15409</name>
</gene>
<name>A0A7R9DW59_TIMPO</name>
<evidence type="ECO:0000256" key="1">
    <source>
        <dbReference type="ARBA" id="ARBA00023002"/>
    </source>
</evidence>
<dbReference type="GO" id="GO:0019878">
    <property type="term" value="P:lysine biosynthetic process via aminoadipic acid"/>
    <property type="evidence" value="ECO:0007669"/>
    <property type="project" value="TreeGrafter"/>
</dbReference>
<dbReference type="InterPro" id="IPR032095">
    <property type="entry name" value="Sacchrp_dh-like_C"/>
</dbReference>
<dbReference type="Gene3D" id="3.30.360.10">
    <property type="entry name" value="Dihydrodipicolinate Reductase, domain 2"/>
    <property type="match status" value="1"/>
</dbReference>
<dbReference type="GO" id="GO:0005737">
    <property type="term" value="C:cytoplasm"/>
    <property type="evidence" value="ECO:0007669"/>
    <property type="project" value="TreeGrafter"/>
</dbReference>
<keyword evidence="1" id="KW-0560">Oxidoreductase</keyword>
<proteinExistence type="predicted"/>
<accession>A0A7R9DW59</accession>
<evidence type="ECO:0000313" key="3">
    <source>
        <dbReference type="EMBL" id="CAD7421994.1"/>
    </source>
</evidence>
<dbReference type="SUPFAM" id="SSF55347">
    <property type="entry name" value="Glyceraldehyde-3-phosphate dehydrogenase-like, C-terminal domain"/>
    <property type="match status" value="1"/>
</dbReference>
<dbReference type="PANTHER" id="PTHR11133:SF22">
    <property type="entry name" value="ALPHA-AMINOADIPIC SEMIALDEHYDE SYNTHASE, MITOCHONDRIAL"/>
    <property type="match status" value="1"/>
</dbReference>
<dbReference type="EMBL" id="OD074019">
    <property type="protein sequence ID" value="CAD7421994.1"/>
    <property type="molecule type" value="Genomic_DNA"/>
</dbReference>
<evidence type="ECO:0000259" key="2">
    <source>
        <dbReference type="Pfam" id="PF16653"/>
    </source>
</evidence>